<keyword evidence="2 8" id="KW-0812">Transmembrane</keyword>
<reference evidence="10 11" key="1">
    <citation type="journal article" date="2018" name="Nat. Ecol. Evol.">
        <title>Shark genomes provide insights into elasmobranch evolution and the origin of vertebrates.</title>
        <authorList>
            <person name="Hara Y"/>
            <person name="Yamaguchi K"/>
            <person name="Onimaru K"/>
            <person name="Kadota M"/>
            <person name="Koyanagi M"/>
            <person name="Keeley SD"/>
            <person name="Tatsumi K"/>
            <person name="Tanaka K"/>
            <person name="Motone F"/>
            <person name="Kageyama Y"/>
            <person name="Nozu R"/>
            <person name="Adachi N"/>
            <person name="Nishimura O"/>
            <person name="Nakagawa R"/>
            <person name="Tanegashima C"/>
            <person name="Kiyatake I"/>
            <person name="Matsumoto R"/>
            <person name="Murakumo K"/>
            <person name="Nishida K"/>
            <person name="Terakita A"/>
            <person name="Kuratani S"/>
            <person name="Sato K"/>
            <person name="Hyodo S Kuraku.S."/>
        </authorList>
    </citation>
    <scope>NUCLEOTIDE SEQUENCE [LARGE SCALE GENOMIC DNA]</scope>
</reference>
<evidence type="ECO:0000256" key="4">
    <source>
        <dbReference type="ARBA" id="ARBA00022989"/>
    </source>
</evidence>
<feature type="chain" id="PRO_5019508831" description="Fibronectin type-III domain-containing protein" evidence="9">
    <location>
        <begin position="20"/>
        <end position="263"/>
    </location>
</feature>
<dbReference type="OrthoDB" id="8942047at2759"/>
<dbReference type="GO" id="GO:0004896">
    <property type="term" value="F:cytokine receptor activity"/>
    <property type="evidence" value="ECO:0007669"/>
    <property type="project" value="TreeGrafter"/>
</dbReference>
<gene>
    <name evidence="10" type="ORF">chiPu_0009900</name>
</gene>
<organism evidence="10 11">
    <name type="scientific">Chiloscyllium punctatum</name>
    <name type="common">Brownbanded bambooshark</name>
    <name type="synonym">Hemiscyllium punctatum</name>
    <dbReference type="NCBI Taxonomy" id="137246"/>
    <lineage>
        <taxon>Eukaryota</taxon>
        <taxon>Metazoa</taxon>
        <taxon>Chordata</taxon>
        <taxon>Craniata</taxon>
        <taxon>Vertebrata</taxon>
        <taxon>Chondrichthyes</taxon>
        <taxon>Elasmobranchii</taxon>
        <taxon>Galeomorphii</taxon>
        <taxon>Galeoidea</taxon>
        <taxon>Orectolobiformes</taxon>
        <taxon>Hemiscylliidae</taxon>
        <taxon>Chiloscyllium</taxon>
    </lineage>
</organism>
<dbReference type="EMBL" id="BEZZ01000362">
    <property type="protein sequence ID" value="GCC31442.1"/>
    <property type="molecule type" value="Genomic_DNA"/>
</dbReference>
<keyword evidence="7" id="KW-0325">Glycoprotein</keyword>
<keyword evidence="5 8" id="KW-0472">Membrane</keyword>
<keyword evidence="3 9" id="KW-0732">Signal</keyword>
<dbReference type="AlphaFoldDB" id="A0A401SM25"/>
<dbReference type="GO" id="GO:0009897">
    <property type="term" value="C:external side of plasma membrane"/>
    <property type="evidence" value="ECO:0007669"/>
    <property type="project" value="TreeGrafter"/>
</dbReference>
<evidence type="ECO:0008006" key="12">
    <source>
        <dbReference type="Google" id="ProtNLM"/>
    </source>
</evidence>
<accession>A0A401SM25</accession>
<dbReference type="Proteomes" id="UP000287033">
    <property type="component" value="Unassembled WGS sequence"/>
</dbReference>
<dbReference type="SUPFAM" id="SSF49265">
    <property type="entry name" value="Fibronectin type III"/>
    <property type="match status" value="1"/>
</dbReference>
<dbReference type="InterPro" id="IPR013783">
    <property type="entry name" value="Ig-like_fold"/>
</dbReference>
<evidence type="ECO:0000256" key="5">
    <source>
        <dbReference type="ARBA" id="ARBA00023136"/>
    </source>
</evidence>
<evidence type="ECO:0000256" key="2">
    <source>
        <dbReference type="ARBA" id="ARBA00022692"/>
    </source>
</evidence>
<evidence type="ECO:0000256" key="7">
    <source>
        <dbReference type="ARBA" id="ARBA00023180"/>
    </source>
</evidence>
<evidence type="ECO:0000256" key="6">
    <source>
        <dbReference type="ARBA" id="ARBA00023170"/>
    </source>
</evidence>
<keyword evidence="4 8" id="KW-1133">Transmembrane helix</keyword>
<name>A0A401SM25_CHIPU</name>
<comment type="subcellular location">
    <subcellularLocation>
        <location evidence="1">Membrane</location>
        <topology evidence="1">Single-pass type I membrane protein</topology>
    </subcellularLocation>
</comment>
<keyword evidence="6" id="KW-0675">Receptor</keyword>
<feature type="signal peptide" evidence="9">
    <location>
        <begin position="1"/>
        <end position="19"/>
    </location>
</feature>
<evidence type="ECO:0000256" key="1">
    <source>
        <dbReference type="ARBA" id="ARBA00004479"/>
    </source>
</evidence>
<evidence type="ECO:0000256" key="9">
    <source>
        <dbReference type="SAM" id="SignalP"/>
    </source>
</evidence>
<proteinExistence type="predicted"/>
<evidence type="ECO:0000256" key="8">
    <source>
        <dbReference type="SAM" id="Phobius"/>
    </source>
</evidence>
<evidence type="ECO:0000313" key="10">
    <source>
        <dbReference type="EMBL" id="GCC31442.1"/>
    </source>
</evidence>
<sequence>MAPFACCLAISFVLPVVLSNTDMQVLKNISELNPPTNLTIVDRQLGEVTISWNDGLSEIIKASTRVRYPFQYKYFDSQTWQEDSRLQESEYRKTFELHRGVSVRIKTMVQDLRKIKKVESDWTVIDIQPPPETKYSLQSINLTERYSVKVRVKSKSTCGENKYWSEWSNEVFIERTLSLNMHWFVHMSVVLVTMVGLLLIFAFGKYRVLEVAFKPIPDPQKKFKALFEEYNGDFQNWMNCQVPVTELDECHPAVIEESPHIEA</sequence>
<dbReference type="InterPro" id="IPR036116">
    <property type="entry name" value="FN3_sf"/>
</dbReference>
<protein>
    <recommendedName>
        <fullName evidence="12">Fibronectin type-III domain-containing protein</fullName>
    </recommendedName>
</protein>
<dbReference type="PANTHER" id="PTHR23037:SF46">
    <property type="entry name" value="INTERLEUKIN 5 RECEPTOR SUBUNIT ALPHA"/>
    <property type="match status" value="1"/>
</dbReference>
<dbReference type="STRING" id="137246.A0A401SM25"/>
<comment type="caution">
    <text evidence="10">The sequence shown here is derived from an EMBL/GenBank/DDBJ whole genome shotgun (WGS) entry which is preliminary data.</text>
</comment>
<evidence type="ECO:0000256" key="3">
    <source>
        <dbReference type="ARBA" id="ARBA00022729"/>
    </source>
</evidence>
<evidence type="ECO:0000313" key="11">
    <source>
        <dbReference type="Proteomes" id="UP000287033"/>
    </source>
</evidence>
<keyword evidence="11" id="KW-1185">Reference proteome</keyword>
<dbReference type="Gene3D" id="2.60.40.10">
    <property type="entry name" value="Immunoglobulins"/>
    <property type="match status" value="1"/>
</dbReference>
<dbReference type="PANTHER" id="PTHR23037">
    <property type="entry name" value="CYTOKINE RECEPTOR"/>
    <property type="match status" value="1"/>
</dbReference>
<feature type="transmembrane region" description="Helical" evidence="8">
    <location>
        <begin position="183"/>
        <end position="204"/>
    </location>
</feature>